<dbReference type="eggNOG" id="COG5662">
    <property type="taxonomic scope" value="Bacteria"/>
</dbReference>
<dbReference type="AlphaFoldDB" id="B1ZTN8"/>
<dbReference type="STRING" id="452637.Oter_1540"/>
<gene>
    <name evidence="2" type="ordered locus">Oter_1540</name>
</gene>
<accession>B1ZTN8</accession>
<sequence length="173" mass="18739">MKPEWLEPLLLDRALGELSPDVAALLEEHLAHHPYAARRAAEFDETLVAARAITRLDAASSVPAPDSARWQQVAPAARATARRSQWLPLAACLALGAVGGWLAHPTPVPSTVTPAARVEATTSRSPAATSAGLWSRSRIVSEQTRDRPASHSRESPRPARPPTTWNPFRNEKL</sequence>
<name>B1ZTN8_OPITP</name>
<evidence type="ECO:0000256" key="1">
    <source>
        <dbReference type="SAM" id="MobiDB-lite"/>
    </source>
</evidence>
<keyword evidence="3" id="KW-1185">Reference proteome</keyword>
<proteinExistence type="predicted"/>
<dbReference type="Proteomes" id="UP000007013">
    <property type="component" value="Chromosome"/>
</dbReference>
<evidence type="ECO:0000313" key="3">
    <source>
        <dbReference type="Proteomes" id="UP000007013"/>
    </source>
</evidence>
<evidence type="ECO:0000313" key="2">
    <source>
        <dbReference type="EMBL" id="ACB74824.1"/>
    </source>
</evidence>
<dbReference type="EMBL" id="CP001032">
    <property type="protein sequence ID" value="ACB74824.1"/>
    <property type="molecule type" value="Genomic_DNA"/>
</dbReference>
<feature type="region of interest" description="Disordered" evidence="1">
    <location>
        <begin position="110"/>
        <end position="173"/>
    </location>
</feature>
<keyword evidence="2" id="KW-0812">Transmembrane</keyword>
<dbReference type="HOGENOM" id="CLU_1546087_0_0_0"/>
<keyword evidence="2" id="KW-0472">Membrane</keyword>
<dbReference type="KEGG" id="ote:Oter_1540"/>
<protein>
    <submittedName>
        <fullName evidence="2">Putative transmembrane anti-sigma factor</fullName>
    </submittedName>
</protein>
<feature type="compositionally biased region" description="Low complexity" evidence="1">
    <location>
        <begin position="110"/>
        <end position="131"/>
    </location>
</feature>
<feature type="compositionally biased region" description="Basic and acidic residues" evidence="1">
    <location>
        <begin position="143"/>
        <end position="157"/>
    </location>
</feature>
<dbReference type="RefSeq" id="WP_012374362.1">
    <property type="nucleotide sequence ID" value="NC_010571.1"/>
</dbReference>
<organism evidence="2 3">
    <name type="scientific">Opitutus terrae (strain DSM 11246 / JCM 15787 / PB90-1)</name>
    <dbReference type="NCBI Taxonomy" id="452637"/>
    <lineage>
        <taxon>Bacteria</taxon>
        <taxon>Pseudomonadati</taxon>
        <taxon>Verrucomicrobiota</taxon>
        <taxon>Opitutia</taxon>
        <taxon>Opitutales</taxon>
        <taxon>Opitutaceae</taxon>
        <taxon>Opitutus</taxon>
    </lineage>
</organism>
<dbReference type="OrthoDB" id="193911at2"/>
<reference evidence="2 3" key="1">
    <citation type="journal article" date="2011" name="J. Bacteriol.">
        <title>Genome sequence of the verrucomicrobium Opitutus terrae PB90-1, an abundant inhabitant of rice paddy soil ecosystems.</title>
        <authorList>
            <person name="van Passel M.W."/>
            <person name="Kant R."/>
            <person name="Palva A."/>
            <person name="Copeland A."/>
            <person name="Lucas S."/>
            <person name="Lapidus A."/>
            <person name="Glavina del Rio T."/>
            <person name="Pitluck S."/>
            <person name="Goltsman E."/>
            <person name="Clum A."/>
            <person name="Sun H."/>
            <person name="Schmutz J."/>
            <person name="Larimer F.W."/>
            <person name="Land M.L."/>
            <person name="Hauser L."/>
            <person name="Kyrpides N."/>
            <person name="Mikhailova N."/>
            <person name="Richardson P.P."/>
            <person name="Janssen P.H."/>
            <person name="de Vos W.M."/>
            <person name="Smidt H."/>
        </authorList>
    </citation>
    <scope>NUCLEOTIDE SEQUENCE [LARGE SCALE GENOMIC DNA]</scope>
    <source>
        <strain evidence="3">DSM 11246 / JCM 15787 / PB90-1</strain>
    </source>
</reference>